<reference evidence="2" key="1">
    <citation type="journal article" date="2019" name="Int. J. Syst. Evol. Microbiol.">
        <title>The Global Catalogue of Microorganisms (GCM) 10K type strain sequencing project: providing services to taxonomists for standard genome sequencing and annotation.</title>
        <authorList>
            <consortium name="The Broad Institute Genomics Platform"/>
            <consortium name="The Broad Institute Genome Sequencing Center for Infectious Disease"/>
            <person name="Wu L."/>
            <person name="Ma J."/>
        </authorList>
    </citation>
    <scope>NUCLEOTIDE SEQUENCE [LARGE SCALE GENOMIC DNA]</scope>
    <source>
        <strain evidence="2">CCUG 60742</strain>
    </source>
</reference>
<name>A0ABW2ZH03_9SPHI</name>
<organism evidence="1 2">
    <name type="scientific">Mucilaginibacter lutimaris</name>
    <dbReference type="NCBI Taxonomy" id="931629"/>
    <lineage>
        <taxon>Bacteria</taxon>
        <taxon>Pseudomonadati</taxon>
        <taxon>Bacteroidota</taxon>
        <taxon>Sphingobacteriia</taxon>
        <taxon>Sphingobacteriales</taxon>
        <taxon>Sphingobacteriaceae</taxon>
        <taxon>Mucilaginibacter</taxon>
    </lineage>
</organism>
<dbReference type="SUPFAM" id="SSF52266">
    <property type="entry name" value="SGNH hydrolase"/>
    <property type="match status" value="1"/>
</dbReference>
<accession>A0ABW2ZH03</accession>
<keyword evidence="2" id="KW-1185">Reference proteome</keyword>
<dbReference type="Proteomes" id="UP001597073">
    <property type="component" value="Unassembled WGS sequence"/>
</dbReference>
<gene>
    <name evidence="1" type="ORF">ACFQZI_11270</name>
</gene>
<comment type="caution">
    <text evidence="1">The sequence shown here is derived from an EMBL/GenBank/DDBJ whole genome shotgun (WGS) entry which is preliminary data.</text>
</comment>
<dbReference type="EMBL" id="JBHTIA010000007">
    <property type="protein sequence ID" value="MFD0765433.1"/>
    <property type="molecule type" value="Genomic_DNA"/>
</dbReference>
<sequence>MNQSFMNKIKSEKYFDHLYPGKATENAIYKAVFVHSDRWRYGDLYGLSYLHQYKYELEPFKQYPARSRPVTNRILYIIGDSFLADKILSGAFHAFDDVYFFDRRFPFGPVKLDSTKQNYLIMEFAERNLNGYSIGKTSEVRWTNKEIGTRANLRTVPYSEKIPQPHTSIIDRLSTILFNKDLSRNLELILFDNKMVTPFKEAKASLNYRLFGRVANEVAVSSNKERLFLSLTVDTGSFQSAFRPKSAQAIDSMVHNLDEAAKYYSAIGFKQVFLSIIPNSVSIYDSGRMPYNHLLQRVEQSTHIPIISLFEAYKADRRNLFYKSDAHWNPSGLDVWVNKTNSVLNSTLY</sequence>
<evidence type="ECO:0000313" key="1">
    <source>
        <dbReference type="EMBL" id="MFD0765433.1"/>
    </source>
</evidence>
<evidence type="ECO:0008006" key="3">
    <source>
        <dbReference type="Google" id="ProtNLM"/>
    </source>
</evidence>
<protein>
    <recommendedName>
        <fullName evidence="3">AlgX/AlgJ SGNH hydrolase-like domain-containing protein</fullName>
    </recommendedName>
</protein>
<proteinExistence type="predicted"/>
<evidence type="ECO:0000313" key="2">
    <source>
        <dbReference type="Proteomes" id="UP001597073"/>
    </source>
</evidence>